<dbReference type="InParanoid" id="A0A669BWG9"/>
<dbReference type="InterPro" id="IPR001969">
    <property type="entry name" value="Aspartic_peptidase_AS"/>
</dbReference>
<evidence type="ECO:0000259" key="13">
    <source>
        <dbReference type="PROSITE" id="PS50994"/>
    </source>
</evidence>
<dbReference type="Gene3D" id="1.10.340.70">
    <property type="match status" value="1"/>
</dbReference>
<evidence type="ECO:0000256" key="1">
    <source>
        <dbReference type="ARBA" id="ARBA00010879"/>
    </source>
</evidence>
<accession>A0A669BWG9</accession>
<dbReference type="FunFam" id="3.30.70.270:FF:000020">
    <property type="entry name" value="Transposon Tf2-6 polyprotein-like Protein"/>
    <property type="match status" value="1"/>
</dbReference>
<dbReference type="FunFam" id="1.10.340.70:FF:000001">
    <property type="entry name" value="Retrovirus-related Pol polyprotein from transposon gypsy-like Protein"/>
    <property type="match status" value="1"/>
</dbReference>
<dbReference type="GO" id="GO:0006508">
    <property type="term" value="P:proteolysis"/>
    <property type="evidence" value="ECO:0007669"/>
    <property type="project" value="InterPro"/>
</dbReference>
<dbReference type="InterPro" id="IPR043128">
    <property type="entry name" value="Rev_trsase/Diguanyl_cyclase"/>
</dbReference>
<dbReference type="Gene3D" id="3.30.420.10">
    <property type="entry name" value="Ribonuclease H-like superfamily/Ribonuclease H"/>
    <property type="match status" value="1"/>
</dbReference>
<evidence type="ECO:0000256" key="2">
    <source>
        <dbReference type="ARBA" id="ARBA00012180"/>
    </source>
</evidence>
<evidence type="ECO:0000259" key="12">
    <source>
        <dbReference type="PROSITE" id="PS50878"/>
    </source>
</evidence>
<dbReference type="CDD" id="cd09274">
    <property type="entry name" value="RNase_HI_RT_Ty3"/>
    <property type="match status" value="1"/>
</dbReference>
<dbReference type="InterPro" id="IPR041373">
    <property type="entry name" value="RT_RNaseH"/>
</dbReference>
<keyword evidence="6" id="KW-0540">Nuclease</keyword>
<dbReference type="GO" id="GO:0003964">
    <property type="term" value="F:RNA-directed DNA polymerase activity"/>
    <property type="evidence" value="ECO:0007669"/>
    <property type="project" value="UniProtKB-KW"/>
</dbReference>
<evidence type="ECO:0000256" key="10">
    <source>
        <dbReference type="ARBA" id="ARBA00039658"/>
    </source>
</evidence>
<feature type="compositionally biased region" description="Low complexity" evidence="11">
    <location>
        <begin position="1147"/>
        <end position="1160"/>
    </location>
</feature>
<feature type="region of interest" description="Disordered" evidence="11">
    <location>
        <begin position="1106"/>
        <end position="1177"/>
    </location>
</feature>
<evidence type="ECO:0000256" key="3">
    <source>
        <dbReference type="ARBA" id="ARBA00012493"/>
    </source>
</evidence>
<feature type="domain" description="Reverse transcriptase" evidence="12">
    <location>
        <begin position="248"/>
        <end position="427"/>
    </location>
</feature>
<dbReference type="GO" id="GO:0015074">
    <property type="term" value="P:DNA integration"/>
    <property type="evidence" value="ECO:0007669"/>
    <property type="project" value="InterPro"/>
</dbReference>
<dbReference type="InterPro" id="IPR036397">
    <property type="entry name" value="RNaseH_sf"/>
</dbReference>
<dbReference type="EC" id="3.1.26.4" evidence="2"/>
<reference evidence="14" key="3">
    <citation type="submission" date="2025-09" db="UniProtKB">
        <authorList>
            <consortium name="Ensembl"/>
        </authorList>
    </citation>
    <scope>IDENTIFICATION</scope>
</reference>
<dbReference type="GO" id="GO:0003676">
    <property type="term" value="F:nucleic acid binding"/>
    <property type="evidence" value="ECO:0007669"/>
    <property type="project" value="InterPro"/>
</dbReference>
<organism evidence="14 15">
    <name type="scientific">Oreochromis niloticus</name>
    <name type="common">Nile tilapia</name>
    <name type="synonym">Tilapia nilotica</name>
    <dbReference type="NCBI Taxonomy" id="8128"/>
    <lineage>
        <taxon>Eukaryota</taxon>
        <taxon>Metazoa</taxon>
        <taxon>Chordata</taxon>
        <taxon>Craniata</taxon>
        <taxon>Vertebrata</taxon>
        <taxon>Euteleostomi</taxon>
        <taxon>Actinopterygii</taxon>
        <taxon>Neopterygii</taxon>
        <taxon>Teleostei</taxon>
        <taxon>Neoteleostei</taxon>
        <taxon>Acanthomorphata</taxon>
        <taxon>Ovalentaria</taxon>
        <taxon>Cichlomorphae</taxon>
        <taxon>Cichliformes</taxon>
        <taxon>Cichlidae</taxon>
        <taxon>African cichlids</taxon>
        <taxon>Pseudocrenilabrinae</taxon>
        <taxon>Oreochromini</taxon>
        <taxon>Oreochromis</taxon>
    </lineage>
</organism>
<keyword evidence="4" id="KW-0808">Transferase</keyword>
<dbReference type="SUPFAM" id="SSF53098">
    <property type="entry name" value="Ribonuclease H-like"/>
    <property type="match status" value="1"/>
</dbReference>
<sequence>MEPHMPHSLQGGHSLGHLEDNFSQVHWNTPLRTKVNFNASSVDATLDTGASLSAVRPDLIQVNDSYPRNTSEWNGPAVNLANNAPCIPESVIWLNIGFMNKNFYQRFAIIPDLSSPFILGMDFMARASVSIHIPTRTVCIEDIPCPLADDEEDLPNDYLHSPGTLMSLDLIRSDLTAKLSEASLSESDKDALLNLLSKFSSLFDGHLGRTALTEHAIETGNATPVNLPPYRTSPAKKRVIEEQVQQMLKDNIIEPSTSPWAAPVVIVNRAAAEPRFCVDFRGLNQVTRKDSYPLPRVDESLDFLARGKFVTTLDLARGYWQVAVAEDSKPKTAFISHCGLFQFRVLPFGLCNAPATFQRLMNSVLAGLIYKTCAVYLDDIVIASPTFEQHLVDLEEVLGRLQAAGLSLKLKKCQFCLDEFTFLGYRITSSGVKPDPGKVKVVKEFDTPTSVKHVRQFLGLTGYYWRFIQNYARHAEPLHAITRKVNAFHWDNSCQRAMDTLKDHVTSAPILSFPDFDRPFSIHADACDIGLGAALMQKDDKGREYVVAFASRSLHKAELPYCTSETECLAVIWALEHFRPYVEGVHVTIFTDHNSLRWLMSRQNPTGRLARWSLRLQDFDFTIVHKPGAQNKVPDALSRHPLPLTSDRPTDLLPDHAVMGSLDIRTLPPVILADRSQLRRLQLDDHVTGPLLRDIEADSLNSSDSATLLQYVVYDSLLYYRDPKSTCALHPLKELKLFAPTSMRGTLLDYYHDHPTAGHLGVSKTVARLRFRFFWPKMAADVKCYVTSCSVCQLTKPSQKKAAGLMVPIVPQKPWEYVGVDFVGPLPRTPAGNAYLIVFVDYLTKWVEASAVKEATSQVAAGKFVTDIFARHGTPTYLISDRGSPFVSELFEHVVSALGSVHRLTTAYHPQTNATERVNRTLKTAIRAYVGDKHTSWDKFLPQICFALRTAPHDSTGMTPAMMLYGRELDTPLDLITQPSTAGVDEPGVPYPETLRASLQEAHDHAKAALDYSHDRQKHYYDLRHRHATFRVGDLVRVKMHPRSDAQSNFTAKLAPLFEGPLCVSQRLSDVNYRLAWVDSGVDAGVYHVVNMQPFHTWDSLTSKEHSVSSPAGREITGNSESQAHPGPPAVTDIDSEPFPFDLPDIDSSSGVGAVSDSLSPRSVQHPAAGGRYNLRPRRCPRITSGWNNKRWTNDFHTTRLDLK</sequence>
<dbReference type="GO" id="GO:0004190">
    <property type="term" value="F:aspartic-type endopeptidase activity"/>
    <property type="evidence" value="ECO:0007669"/>
    <property type="project" value="InterPro"/>
</dbReference>
<evidence type="ECO:0000256" key="6">
    <source>
        <dbReference type="ARBA" id="ARBA00022722"/>
    </source>
</evidence>
<dbReference type="CDD" id="cd00303">
    <property type="entry name" value="retropepsin_like"/>
    <property type="match status" value="1"/>
</dbReference>
<reference evidence="15" key="1">
    <citation type="submission" date="2012-01" db="EMBL/GenBank/DDBJ databases">
        <title>The Genome Sequence of Oreochromis niloticus (Nile Tilapia).</title>
        <authorList>
            <consortium name="Broad Institute Genome Assembly Team"/>
            <consortium name="Broad Institute Sequencing Platform"/>
            <person name="Di Palma F."/>
            <person name="Johnson J."/>
            <person name="Lander E.S."/>
            <person name="Lindblad-Toh K."/>
        </authorList>
    </citation>
    <scope>NUCLEOTIDE SEQUENCE [LARGE SCALE GENOMIC DNA]</scope>
</reference>
<dbReference type="PANTHER" id="PTHR37984">
    <property type="entry name" value="PROTEIN CBG26694"/>
    <property type="match status" value="1"/>
</dbReference>
<dbReference type="Gene3D" id="3.30.70.270">
    <property type="match status" value="2"/>
</dbReference>
<proteinExistence type="inferred from homology"/>
<protein>
    <recommendedName>
        <fullName evidence="10">Gypsy retrotransposon integrase-like protein 1</fullName>
        <ecNumber evidence="3">2.7.7.49</ecNumber>
        <ecNumber evidence="2">3.1.26.4</ecNumber>
    </recommendedName>
</protein>
<dbReference type="InterPro" id="IPR001584">
    <property type="entry name" value="Integrase_cat-core"/>
</dbReference>
<keyword evidence="15" id="KW-1185">Reference proteome</keyword>
<reference evidence="14" key="2">
    <citation type="submission" date="2025-08" db="UniProtKB">
        <authorList>
            <consortium name="Ensembl"/>
        </authorList>
    </citation>
    <scope>IDENTIFICATION</scope>
</reference>
<dbReference type="SUPFAM" id="SSF56672">
    <property type="entry name" value="DNA/RNA polymerases"/>
    <property type="match status" value="1"/>
</dbReference>
<dbReference type="PROSITE" id="PS50994">
    <property type="entry name" value="INTEGRASE"/>
    <property type="match status" value="1"/>
</dbReference>
<dbReference type="Proteomes" id="UP000005207">
    <property type="component" value="Linkage group LG2"/>
</dbReference>
<dbReference type="InterPro" id="IPR050951">
    <property type="entry name" value="Retrovirus_Pol_polyprotein"/>
</dbReference>
<keyword evidence="5" id="KW-0548">Nucleotidyltransferase</keyword>
<dbReference type="FunFam" id="3.10.20.370:FF:000001">
    <property type="entry name" value="Retrovirus-related Pol polyprotein from transposon 17.6-like protein"/>
    <property type="match status" value="1"/>
</dbReference>
<feature type="domain" description="Integrase catalytic" evidence="13">
    <location>
        <begin position="810"/>
        <end position="968"/>
    </location>
</feature>
<dbReference type="EC" id="2.7.7.49" evidence="3"/>
<dbReference type="Pfam" id="PF17917">
    <property type="entry name" value="RT_RNaseH"/>
    <property type="match status" value="1"/>
</dbReference>
<dbReference type="OMA" id="HMTERIN"/>
<dbReference type="Gene3D" id="3.10.10.10">
    <property type="entry name" value="HIV Type 1 Reverse Transcriptase, subunit A, domain 1"/>
    <property type="match status" value="1"/>
</dbReference>
<comment type="similarity">
    <text evidence="1">Belongs to the beta type-B retroviral polymerase family. HERV class-II K(HML-2) pol subfamily.</text>
</comment>
<dbReference type="SUPFAM" id="SSF50630">
    <property type="entry name" value="Acid proteases"/>
    <property type="match status" value="1"/>
</dbReference>
<dbReference type="PROSITE" id="PS50878">
    <property type="entry name" value="RT_POL"/>
    <property type="match status" value="1"/>
</dbReference>
<evidence type="ECO:0000256" key="9">
    <source>
        <dbReference type="ARBA" id="ARBA00022918"/>
    </source>
</evidence>
<dbReference type="InterPro" id="IPR021109">
    <property type="entry name" value="Peptidase_aspartic_dom_sf"/>
</dbReference>
<dbReference type="Pfam" id="PF17921">
    <property type="entry name" value="Integrase_H2C2"/>
    <property type="match status" value="1"/>
</dbReference>
<evidence type="ECO:0000313" key="15">
    <source>
        <dbReference type="Proteomes" id="UP000005207"/>
    </source>
</evidence>
<dbReference type="GeneTree" id="ENSGT01100000263500"/>
<dbReference type="FunFam" id="3.30.420.10:FF:000032">
    <property type="entry name" value="Retrovirus-related Pol polyprotein from transposon 297-like Protein"/>
    <property type="match status" value="1"/>
</dbReference>
<evidence type="ECO:0000256" key="7">
    <source>
        <dbReference type="ARBA" id="ARBA00022759"/>
    </source>
</evidence>
<dbReference type="PROSITE" id="PS00141">
    <property type="entry name" value="ASP_PROTEASE"/>
    <property type="match status" value="1"/>
</dbReference>
<dbReference type="Pfam" id="PF00078">
    <property type="entry name" value="RVT_1"/>
    <property type="match status" value="1"/>
</dbReference>
<keyword evidence="8" id="KW-0378">Hydrolase</keyword>
<keyword evidence="7" id="KW-0255">Endonuclease</keyword>
<evidence type="ECO:0000256" key="8">
    <source>
        <dbReference type="ARBA" id="ARBA00022801"/>
    </source>
</evidence>
<dbReference type="Gene3D" id="2.40.70.10">
    <property type="entry name" value="Acid Proteases"/>
    <property type="match status" value="1"/>
</dbReference>
<dbReference type="InterPro" id="IPR012337">
    <property type="entry name" value="RNaseH-like_sf"/>
</dbReference>
<evidence type="ECO:0000256" key="4">
    <source>
        <dbReference type="ARBA" id="ARBA00022679"/>
    </source>
</evidence>
<name>A0A669BWG9_ORENI</name>
<dbReference type="InterPro" id="IPR000477">
    <property type="entry name" value="RT_dom"/>
</dbReference>
<evidence type="ECO:0000256" key="11">
    <source>
        <dbReference type="SAM" id="MobiDB-lite"/>
    </source>
</evidence>
<keyword evidence="9" id="KW-0695">RNA-directed DNA polymerase</keyword>
<dbReference type="Pfam" id="PF00665">
    <property type="entry name" value="rve"/>
    <property type="match status" value="1"/>
</dbReference>
<dbReference type="InterPro" id="IPR043502">
    <property type="entry name" value="DNA/RNA_pol_sf"/>
</dbReference>
<dbReference type="CDD" id="cd01647">
    <property type="entry name" value="RT_LTR"/>
    <property type="match status" value="1"/>
</dbReference>
<evidence type="ECO:0000313" key="14">
    <source>
        <dbReference type="Ensembl" id="ENSONIP00000039723.1"/>
    </source>
</evidence>
<dbReference type="PANTHER" id="PTHR37984:SF5">
    <property type="entry name" value="PROTEIN NYNRIN-LIKE"/>
    <property type="match status" value="1"/>
</dbReference>
<dbReference type="InterPro" id="IPR041588">
    <property type="entry name" value="Integrase_H2C2"/>
</dbReference>
<evidence type="ECO:0000256" key="5">
    <source>
        <dbReference type="ARBA" id="ARBA00022695"/>
    </source>
</evidence>
<dbReference type="GO" id="GO:0004523">
    <property type="term" value="F:RNA-DNA hybrid ribonuclease activity"/>
    <property type="evidence" value="ECO:0007669"/>
    <property type="project" value="UniProtKB-EC"/>
</dbReference>
<dbReference type="Ensembl" id="ENSONIT00000058645.1">
    <property type="protein sequence ID" value="ENSONIP00000039723.1"/>
    <property type="gene ID" value="ENSONIG00000034229.1"/>
</dbReference>
<dbReference type="AlphaFoldDB" id="A0A669BWG9"/>